<accession>A0A318HSQ3</accession>
<reference evidence="1 2" key="1">
    <citation type="submission" date="2018-05" db="EMBL/GenBank/DDBJ databases">
        <title>Comparative genomics of bacterial root endophytes of switchgrass collected from native prairies over two seasons.</title>
        <authorList>
            <person name="Tang Y."/>
        </authorList>
    </citation>
    <scope>NUCLEOTIDE SEQUENCE [LARGE SCALE GENOMIC DNA]</scope>
    <source>
        <strain evidence="1 2">NFIX32</strain>
    </source>
</reference>
<comment type="caution">
    <text evidence="1">The sequence shown here is derived from an EMBL/GenBank/DDBJ whole genome shotgun (WGS) entry which is preliminary data.</text>
</comment>
<evidence type="ECO:0000313" key="1">
    <source>
        <dbReference type="EMBL" id="PXX21312.1"/>
    </source>
</evidence>
<evidence type="ECO:0000313" key="2">
    <source>
        <dbReference type="Proteomes" id="UP000247755"/>
    </source>
</evidence>
<dbReference type="RefSeq" id="WP_256260778.1">
    <property type="nucleotide sequence ID" value="NZ_QJJY01000054.1"/>
</dbReference>
<dbReference type="EMBL" id="QJJY01000054">
    <property type="protein sequence ID" value="PXX21312.1"/>
    <property type="molecule type" value="Genomic_DNA"/>
</dbReference>
<proteinExistence type="predicted"/>
<sequence>MNISNILNIGILSILAMFSGSMRAEIHQASIGAALESIKNIPIVVPTNQGVPAGLTELSNAQVMLEIPNETHVLLLRVDGTTSAALSHYQRLIERSLNSKGTIVLQGSKEALLALKPQWIRVWPEADTVVLTSRFGTRVEGLRDEGVEDWRAIAQLIAGQIEQARSAEAQLANDKMSDGLRRAKRSTGTTNSFTKNVEFSVRPSSPVEACTMFGNGFAANTFGRPLTPSERDEVSSEVSRWCQSGTLSYYQGASAPRNVPNWTYTKKPKLSLLTEWALIRSEDVLTPSNSKHYFWVKSIGQGAGSGFTRNLQDTAFYSNNVMYGLLDATIHAGWGNIYPQLPKSWTYPVGEADWADRDPNLFGCDSGERGSVCPTGVSVIRLFPSDTSNNQVMVSQGESFTFGGMVNVSSQVFTDPSKAIKADLILKRMDSSMRTATLNLTNTQTSSGKPYSRSTRWRPDVAAIWDYVVMRGIEGAFATATPTAATINPEYDILWQIPTQPNQGKLMKFNVVYEAGWNNCVKYVCAGMQSPPDPTIPPQGRVYWTDGVVVDFRS</sequence>
<dbReference type="Proteomes" id="UP000247755">
    <property type="component" value="Unassembled WGS sequence"/>
</dbReference>
<gene>
    <name evidence="1" type="ORF">NA66_10547</name>
</gene>
<protein>
    <submittedName>
        <fullName evidence="1">Uncharacterized protein</fullName>
    </submittedName>
</protein>
<dbReference type="AlphaFoldDB" id="A0A318HSQ3"/>
<organism evidence="1 2">
    <name type="scientific">Burkholderia pyrrocinia</name>
    <name type="common">Pseudomonas pyrrocinia</name>
    <dbReference type="NCBI Taxonomy" id="60550"/>
    <lineage>
        <taxon>Bacteria</taxon>
        <taxon>Pseudomonadati</taxon>
        <taxon>Pseudomonadota</taxon>
        <taxon>Betaproteobacteria</taxon>
        <taxon>Burkholderiales</taxon>
        <taxon>Burkholderiaceae</taxon>
        <taxon>Burkholderia</taxon>
        <taxon>Burkholderia cepacia complex</taxon>
    </lineage>
</organism>
<name>A0A318HSQ3_BURPY</name>